<accession>A0A0M0JVT9</accession>
<protein>
    <submittedName>
        <fullName evidence="2">Uncharacterized protein</fullName>
    </submittedName>
</protein>
<gene>
    <name evidence="2" type="ORF">Ctob_007954</name>
</gene>
<organism evidence="2 3">
    <name type="scientific">Chrysochromulina tobinii</name>
    <dbReference type="NCBI Taxonomy" id="1460289"/>
    <lineage>
        <taxon>Eukaryota</taxon>
        <taxon>Haptista</taxon>
        <taxon>Haptophyta</taxon>
        <taxon>Prymnesiophyceae</taxon>
        <taxon>Prymnesiales</taxon>
        <taxon>Chrysochromulinaceae</taxon>
        <taxon>Chrysochromulina</taxon>
    </lineage>
</organism>
<dbReference type="AlphaFoldDB" id="A0A0M0JVT9"/>
<sequence length="94" mass="10271">MKRQGVFREATGTRQQFVAPPPFGVDPITPQATQARFSISSATIGGNKQQRVIDYQIREEPPRVGAPVANTLVAAGRRPKITVGAHIERAVHNR</sequence>
<dbReference type="OrthoDB" id="70300at2759"/>
<comment type="caution">
    <text evidence="2">The sequence shown here is derived from an EMBL/GenBank/DDBJ whole genome shotgun (WGS) entry which is preliminary data.</text>
</comment>
<evidence type="ECO:0000313" key="3">
    <source>
        <dbReference type="Proteomes" id="UP000037460"/>
    </source>
</evidence>
<keyword evidence="3" id="KW-1185">Reference proteome</keyword>
<reference evidence="3" key="1">
    <citation type="journal article" date="2015" name="PLoS Genet.">
        <title>Genome Sequence and Transcriptome Analyses of Chrysochromulina tobin: Metabolic Tools for Enhanced Algal Fitness in the Prominent Order Prymnesiales (Haptophyceae).</title>
        <authorList>
            <person name="Hovde B.T."/>
            <person name="Deodato C.R."/>
            <person name="Hunsperger H.M."/>
            <person name="Ryken S.A."/>
            <person name="Yost W."/>
            <person name="Jha R.K."/>
            <person name="Patterson J."/>
            <person name="Monnat R.J. Jr."/>
            <person name="Barlow S.B."/>
            <person name="Starkenburg S.R."/>
            <person name="Cattolico R.A."/>
        </authorList>
    </citation>
    <scope>NUCLEOTIDE SEQUENCE</scope>
    <source>
        <strain evidence="3">CCMP291</strain>
    </source>
</reference>
<evidence type="ECO:0000256" key="1">
    <source>
        <dbReference type="SAM" id="MobiDB-lite"/>
    </source>
</evidence>
<name>A0A0M0JVT9_9EUKA</name>
<feature type="region of interest" description="Disordered" evidence="1">
    <location>
        <begin position="1"/>
        <end position="26"/>
    </location>
</feature>
<proteinExistence type="predicted"/>
<evidence type="ECO:0000313" key="2">
    <source>
        <dbReference type="EMBL" id="KOO30233.1"/>
    </source>
</evidence>
<dbReference type="EMBL" id="JWZX01002260">
    <property type="protein sequence ID" value="KOO30233.1"/>
    <property type="molecule type" value="Genomic_DNA"/>
</dbReference>
<dbReference type="Proteomes" id="UP000037460">
    <property type="component" value="Unassembled WGS sequence"/>
</dbReference>